<dbReference type="KEGG" id="panc:E2636_10965"/>
<evidence type="ECO:0000313" key="4">
    <source>
        <dbReference type="Proteomes" id="UP000294292"/>
    </source>
</evidence>
<dbReference type="Proteomes" id="UP000294292">
    <property type="component" value="Chromosome"/>
</dbReference>
<dbReference type="RefSeq" id="WP_134210222.1">
    <property type="nucleotide sequence ID" value="NZ_CP038015.1"/>
</dbReference>
<feature type="chain" id="PRO_5039410863" description="Lipoprotein" evidence="2">
    <location>
        <begin position="20"/>
        <end position="224"/>
    </location>
</feature>
<name>A0A4P6ZZ65_9BACL</name>
<accession>A0A4P6ZZ65</accession>
<feature type="compositionally biased region" description="Basic and acidic residues" evidence="1">
    <location>
        <begin position="40"/>
        <end position="49"/>
    </location>
</feature>
<evidence type="ECO:0008006" key="5">
    <source>
        <dbReference type="Google" id="ProtNLM"/>
    </source>
</evidence>
<evidence type="ECO:0000256" key="1">
    <source>
        <dbReference type="SAM" id="MobiDB-lite"/>
    </source>
</evidence>
<evidence type="ECO:0000256" key="2">
    <source>
        <dbReference type="SAM" id="SignalP"/>
    </source>
</evidence>
<dbReference type="AlphaFoldDB" id="A0A4P6ZZ65"/>
<feature type="region of interest" description="Disordered" evidence="1">
    <location>
        <begin position="23"/>
        <end position="64"/>
    </location>
</feature>
<feature type="compositionally biased region" description="Basic and acidic residues" evidence="1">
    <location>
        <begin position="23"/>
        <end position="33"/>
    </location>
</feature>
<organism evidence="3 4">
    <name type="scientific">Paenisporosarcina antarctica</name>
    <dbReference type="NCBI Taxonomy" id="417367"/>
    <lineage>
        <taxon>Bacteria</taxon>
        <taxon>Bacillati</taxon>
        <taxon>Bacillota</taxon>
        <taxon>Bacilli</taxon>
        <taxon>Bacillales</taxon>
        <taxon>Caryophanaceae</taxon>
        <taxon>Paenisporosarcina</taxon>
    </lineage>
</organism>
<proteinExistence type="predicted"/>
<keyword evidence="4" id="KW-1185">Reference proteome</keyword>
<keyword evidence="2" id="KW-0732">Signal</keyword>
<sequence>MKKTWLLFALLTLVISMLAACNSKDESTSKDEPNTQVETEETKDVKVIPEEDENEQEQQVTEERGTDKILTYLVNGEVKEDTAKLTESDEQNYSIYKVDGFSLTGEEPNKDSLFLEENSAVFMRIETISKDEASYEIIANNMKETMAAVTFGKEPLQIGDKEKLPQGEGISNQIGYEMTAEIGTVTGIVFEKENLIVRLTIFDRNAYNLTDAFLKMGETIAEKQ</sequence>
<evidence type="ECO:0000313" key="3">
    <source>
        <dbReference type="EMBL" id="QBP41633.1"/>
    </source>
</evidence>
<gene>
    <name evidence="3" type="ORF">E2636_10965</name>
</gene>
<dbReference type="PROSITE" id="PS51257">
    <property type="entry name" value="PROKAR_LIPOPROTEIN"/>
    <property type="match status" value="1"/>
</dbReference>
<feature type="signal peptide" evidence="2">
    <location>
        <begin position="1"/>
        <end position="19"/>
    </location>
</feature>
<dbReference type="EMBL" id="CP038015">
    <property type="protein sequence ID" value="QBP41633.1"/>
    <property type="molecule type" value="Genomic_DNA"/>
</dbReference>
<reference evidence="3 4" key="1">
    <citation type="submission" date="2019-03" db="EMBL/GenBank/DDBJ databases">
        <title>Complete genome sequence of Paenisporosarcina antarctica CGMCC 1.6503T.</title>
        <authorList>
            <person name="Rong J.-C."/>
            <person name="Chi N.-Y."/>
            <person name="Zhang Q.-F."/>
        </authorList>
    </citation>
    <scope>NUCLEOTIDE SEQUENCE [LARGE SCALE GENOMIC DNA]</scope>
    <source>
        <strain evidence="3 4">CGMCC 1.6503</strain>
    </source>
</reference>
<dbReference type="OrthoDB" id="2735367at2"/>
<protein>
    <recommendedName>
        <fullName evidence="5">Lipoprotein</fullName>
    </recommendedName>
</protein>